<sequence>MTAAARFGGAGGVHSGLHGGPGSVSGGTSGDAAEPRWQFHSRVPWPGVRGAKLLTMFTTQTGAAQAPYDVELCVPTAGHVAFVLVRRVAAAASASAQDEGRGPSAIARHTSTPVTSGDTGAGSPTPTPARVLFVVDAVPPRRTASPRAREQPPGSSGSMDGWRSSISGGSGLEAATTSGATLGFSAMEQQGVDELELVNELFASTTKGGKDGCVLAKAPLLAGRFDSRIVNVRFTRSKRASMNTSTKSTSNSTSGHNNSRNTAPRSTASVAPWSPLRCVVARDDGLAFVWEWSSDLHQWTFLNRFCFLENPNLKWTKPVAQFTLTELPATRGSAVDNVEIAWWSTEAKQEPKLCLRRIQFEQEKNSFRTELVVGNTFQLPLTHVTALRRSPRGLWIVSEQSGLHLRSSRSMQTLSLSWERFQGQDKTENMATMLLITVHAITGEALVLHRRTGELVLVTHKHEHDQHLTLRSLLTLPNWTAEATDSVHAIGAYQHLVLVLVGSKCQVYSTLTGVKFATLSLPTWDALTTRPPSARSFSFWSIDSGASMVGLWTTRGFWVLQTPRVQQIAAQLHTQQQNARAALETVKYFGASAQFDAARFALDVLERGSGSSWLRDSEELQLVLKTISNPGLLLAALADQQIGPELVDELVRRVTAIHQAIQAIVVNGRLPPTNASSDTDSGKSTNNAAIGVQHLTPANFEALHHLFNWVLLAKRKLTRLQTSAYVKGRHQLRARTMSALTSLTDESDIVAFSPLEDHESASLQMGRKLRPMSSLRFSAGISSSRHSKQWLEQLELFLLEGVQFKPSSSSVARRSYTSPVLSPSSVPNHLLFHEERVLADYHAAMSSFSKHMYFESMCRLYVLHEPASLLPFVRCIAHYCPRNFSLSGSTSTTRSHAERALTILPPVHVFTSRVVHEQAKLQIASTSSSRSKKKRSSPHLRYAPPTQSLLAYVELLCECGYVIEACRALLECSLYDACKERFLNPTTQATSTTVGENDDASAKARRAVQIQVYFALLEHCVKHRDAEDLKTLLAQRPADVSVLHVLRTLRLALPNKIVKSNQSAVMGETSVTVGAMRSVLLSLVQQRSSGVVPSARAISV</sequence>
<reference evidence="2" key="1">
    <citation type="submission" date="2022-11" db="EMBL/GenBank/DDBJ databases">
        <authorList>
            <person name="Morgan W.R."/>
            <person name="Tartar A."/>
        </authorList>
    </citation>
    <scope>NUCLEOTIDE SEQUENCE</scope>
    <source>
        <strain evidence="2">ARSEF 373</strain>
    </source>
</reference>
<dbReference type="Proteomes" id="UP001146120">
    <property type="component" value="Unassembled WGS sequence"/>
</dbReference>
<feature type="compositionally biased region" description="Gly residues" evidence="1">
    <location>
        <begin position="8"/>
        <end position="29"/>
    </location>
</feature>
<evidence type="ECO:0000256" key="1">
    <source>
        <dbReference type="SAM" id="MobiDB-lite"/>
    </source>
</evidence>
<feature type="region of interest" description="Disordered" evidence="1">
    <location>
        <begin position="239"/>
        <end position="268"/>
    </location>
</feature>
<keyword evidence="3" id="KW-1185">Reference proteome</keyword>
<dbReference type="AlphaFoldDB" id="A0AAV2YLX5"/>
<proteinExistence type="predicted"/>
<comment type="caution">
    <text evidence="2">The sequence shown here is derived from an EMBL/GenBank/DDBJ whole genome shotgun (WGS) entry which is preliminary data.</text>
</comment>
<protein>
    <recommendedName>
        <fullName evidence="4">Mic1 domain-containing protein</fullName>
    </recommendedName>
</protein>
<evidence type="ECO:0000313" key="2">
    <source>
        <dbReference type="EMBL" id="DAZ95612.1"/>
    </source>
</evidence>
<organism evidence="2 3">
    <name type="scientific">Lagenidium giganteum</name>
    <dbReference type="NCBI Taxonomy" id="4803"/>
    <lineage>
        <taxon>Eukaryota</taxon>
        <taxon>Sar</taxon>
        <taxon>Stramenopiles</taxon>
        <taxon>Oomycota</taxon>
        <taxon>Peronosporomycetes</taxon>
        <taxon>Pythiales</taxon>
        <taxon>Pythiaceae</taxon>
    </lineage>
</organism>
<feature type="region of interest" description="Disordered" evidence="1">
    <location>
        <begin position="94"/>
        <end position="128"/>
    </location>
</feature>
<dbReference type="EMBL" id="DAKRPA010000197">
    <property type="protein sequence ID" value="DAZ95612.1"/>
    <property type="molecule type" value="Genomic_DNA"/>
</dbReference>
<evidence type="ECO:0000313" key="3">
    <source>
        <dbReference type="Proteomes" id="UP001146120"/>
    </source>
</evidence>
<evidence type="ECO:0008006" key="4">
    <source>
        <dbReference type="Google" id="ProtNLM"/>
    </source>
</evidence>
<feature type="region of interest" description="Disordered" evidence="1">
    <location>
        <begin position="1"/>
        <end position="34"/>
    </location>
</feature>
<feature type="compositionally biased region" description="Polar residues" evidence="1">
    <location>
        <begin position="109"/>
        <end position="124"/>
    </location>
</feature>
<accession>A0AAV2YLX5</accession>
<feature type="compositionally biased region" description="Low complexity" evidence="1">
    <location>
        <begin position="241"/>
        <end position="262"/>
    </location>
</feature>
<reference evidence="2" key="2">
    <citation type="journal article" date="2023" name="Microbiol Resour">
        <title>Decontamination and Annotation of the Draft Genome Sequence of the Oomycete Lagenidium giganteum ARSEF 373.</title>
        <authorList>
            <person name="Morgan W.R."/>
            <person name="Tartar A."/>
        </authorList>
    </citation>
    <scope>NUCLEOTIDE SEQUENCE</scope>
    <source>
        <strain evidence="2">ARSEF 373</strain>
    </source>
</reference>
<feature type="region of interest" description="Disordered" evidence="1">
    <location>
        <begin position="140"/>
        <end position="174"/>
    </location>
</feature>
<gene>
    <name evidence="2" type="ORF">N0F65_000095</name>
</gene>
<feature type="region of interest" description="Disordered" evidence="1">
    <location>
        <begin position="922"/>
        <end position="941"/>
    </location>
</feature>
<name>A0AAV2YLX5_9STRA</name>